<dbReference type="Gene3D" id="3.10.450.50">
    <property type="match status" value="1"/>
</dbReference>
<gene>
    <name evidence="1" type="ORF">TTRE_0000553401</name>
</gene>
<proteinExistence type="predicted"/>
<dbReference type="OrthoDB" id="5913414at2759"/>
<dbReference type="Proteomes" id="UP000030665">
    <property type="component" value="Unassembled WGS sequence"/>
</dbReference>
<sequence length="105" mass="11967">MAGLINKELRAKVEKRLDEYNKLLNAHDWARLGDFFYPKNAKLMLPGGICIDSSEEIVKHLEKDSEKDKSEVILKIDEVLGDGEWAFTRGTYKRKAGDNVQDNGK</sequence>
<evidence type="ECO:0008006" key="3">
    <source>
        <dbReference type="Google" id="ProtNLM"/>
    </source>
</evidence>
<dbReference type="AlphaFoldDB" id="A0A077ZCJ0"/>
<reference evidence="1" key="2">
    <citation type="submission" date="2014-03" db="EMBL/GenBank/DDBJ databases">
        <title>The whipworm genome and dual-species transcriptomics of an intimate host-pathogen interaction.</title>
        <authorList>
            <person name="Foth B.J."/>
            <person name="Tsai I.J."/>
            <person name="Reid A.J."/>
            <person name="Bancroft A.J."/>
            <person name="Nichol S."/>
            <person name="Tracey A."/>
            <person name="Holroyd N."/>
            <person name="Cotton J.A."/>
            <person name="Stanley E.J."/>
            <person name="Zarowiecki M."/>
            <person name="Liu J.Z."/>
            <person name="Huckvale T."/>
            <person name="Cooper P.J."/>
            <person name="Grencis R.K."/>
            <person name="Berriman M."/>
        </authorList>
    </citation>
    <scope>NUCLEOTIDE SEQUENCE [LARGE SCALE GENOMIC DNA]</scope>
</reference>
<reference evidence="1" key="1">
    <citation type="submission" date="2014-01" db="EMBL/GenBank/DDBJ databases">
        <authorList>
            <person name="Aslett M."/>
        </authorList>
    </citation>
    <scope>NUCLEOTIDE SEQUENCE</scope>
</reference>
<dbReference type="EMBL" id="HG806140">
    <property type="protein sequence ID" value="CDW57243.1"/>
    <property type="molecule type" value="Genomic_DNA"/>
</dbReference>
<evidence type="ECO:0000313" key="2">
    <source>
        <dbReference type="Proteomes" id="UP000030665"/>
    </source>
</evidence>
<protein>
    <recommendedName>
        <fullName evidence="3">DUF4440 domain-containing protein</fullName>
    </recommendedName>
</protein>
<evidence type="ECO:0000313" key="1">
    <source>
        <dbReference type="EMBL" id="CDW57243.1"/>
    </source>
</evidence>
<organism evidence="1 2">
    <name type="scientific">Trichuris trichiura</name>
    <name type="common">Whipworm</name>
    <name type="synonym">Trichocephalus trichiurus</name>
    <dbReference type="NCBI Taxonomy" id="36087"/>
    <lineage>
        <taxon>Eukaryota</taxon>
        <taxon>Metazoa</taxon>
        <taxon>Ecdysozoa</taxon>
        <taxon>Nematoda</taxon>
        <taxon>Enoplea</taxon>
        <taxon>Dorylaimia</taxon>
        <taxon>Trichinellida</taxon>
        <taxon>Trichuridae</taxon>
        <taxon>Trichuris</taxon>
    </lineage>
</organism>
<name>A0A077ZCJ0_TRITR</name>
<dbReference type="InterPro" id="IPR032710">
    <property type="entry name" value="NTF2-like_dom_sf"/>
</dbReference>
<dbReference type="SUPFAM" id="SSF54427">
    <property type="entry name" value="NTF2-like"/>
    <property type="match status" value="1"/>
</dbReference>
<keyword evidence="2" id="KW-1185">Reference proteome</keyword>
<accession>A0A077ZCJ0</accession>